<evidence type="ECO:0000313" key="2">
    <source>
        <dbReference type="EMBL" id="NXY87192.1"/>
    </source>
</evidence>
<dbReference type="OrthoDB" id="9306952at2759"/>
<dbReference type="InterPro" id="IPR018154">
    <property type="entry name" value="TLV/ENV_coat_polyprotein"/>
</dbReference>
<dbReference type="Proteomes" id="UP000586704">
    <property type="component" value="Unassembled WGS sequence"/>
</dbReference>
<proteinExistence type="predicted"/>
<dbReference type="EMBL" id="VYZU01053871">
    <property type="protein sequence ID" value="NXY87192.1"/>
    <property type="molecule type" value="Genomic_DNA"/>
</dbReference>
<accession>A0A7L4NCF9</accession>
<comment type="caution">
    <text evidence="2">The sequence shown here is derived from an EMBL/GenBank/DDBJ whole genome shotgun (WGS) entry which is preliminary data.</text>
</comment>
<feature type="non-terminal residue" evidence="2">
    <location>
        <position position="1"/>
    </location>
</feature>
<feature type="compositionally biased region" description="Polar residues" evidence="1">
    <location>
        <begin position="64"/>
        <end position="79"/>
    </location>
</feature>
<sequence>LWKLLNTTYLVLNSTNLNIMAHCWLCYDIRPPFYEAIGIASEPKVMSGNIPPQCRWGTEKENSPGVTMQHVSGQGSCIG</sequence>
<gene>
    <name evidence="2" type="primary">Fv4_0</name>
    <name evidence="2" type="ORF">CEYCYA_R13079</name>
</gene>
<evidence type="ECO:0000313" key="3">
    <source>
        <dbReference type="Proteomes" id="UP000586704"/>
    </source>
</evidence>
<evidence type="ECO:0000256" key="1">
    <source>
        <dbReference type="SAM" id="MobiDB-lite"/>
    </source>
</evidence>
<name>A0A7L4NCF9_9AVES</name>
<feature type="non-terminal residue" evidence="2">
    <location>
        <position position="79"/>
    </location>
</feature>
<dbReference type="Pfam" id="PF00429">
    <property type="entry name" value="TLV_coat"/>
    <property type="match status" value="1"/>
</dbReference>
<keyword evidence="3" id="KW-1185">Reference proteome</keyword>
<reference evidence="2 3" key="1">
    <citation type="submission" date="2020-02" db="EMBL/GenBank/DDBJ databases">
        <title>Bird 10,000 Genomes (B10K) Project - Family phase.</title>
        <authorList>
            <person name="Zhang G."/>
        </authorList>
    </citation>
    <scope>NUCLEOTIDE SEQUENCE [LARGE SCALE GENOMIC DNA]</scope>
    <source>
        <strain evidence="2">B10K-DU-013-51</strain>
        <tissue evidence="2">Mixed tissue sample</tissue>
    </source>
</reference>
<protein>
    <submittedName>
        <fullName evidence="2">ENV2 protein</fullName>
    </submittedName>
</protein>
<feature type="region of interest" description="Disordered" evidence="1">
    <location>
        <begin position="60"/>
        <end position="79"/>
    </location>
</feature>
<dbReference type="AlphaFoldDB" id="A0A7L4NCF9"/>
<organism evidence="2 3">
    <name type="scientific">Ceyx cyanopectus</name>
    <name type="common">Indigo-banded kingfisher</name>
    <dbReference type="NCBI Taxonomy" id="390723"/>
    <lineage>
        <taxon>Eukaryota</taxon>
        <taxon>Metazoa</taxon>
        <taxon>Chordata</taxon>
        <taxon>Craniata</taxon>
        <taxon>Vertebrata</taxon>
        <taxon>Euteleostomi</taxon>
        <taxon>Archelosauria</taxon>
        <taxon>Archosauria</taxon>
        <taxon>Dinosauria</taxon>
        <taxon>Saurischia</taxon>
        <taxon>Theropoda</taxon>
        <taxon>Coelurosauria</taxon>
        <taxon>Aves</taxon>
        <taxon>Neognathae</taxon>
        <taxon>Neoaves</taxon>
        <taxon>Telluraves</taxon>
        <taxon>Coraciimorphae</taxon>
        <taxon>Coraciiformes</taxon>
        <taxon>Alcedinidae</taxon>
        <taxon>Ceyx</taxon>
    </lineage>
</organism>